<dbReference type="EMBL" id="BEXD01001738">
    <property type="protein sequence ID" value="GBB95559.1"/>
    <property type="molecule type" value="Genomic_DNA"/>
</dbReference>
<evidence type="ECO:0000259" key="5">
    <source>
        <dbReference type="Pfam" id="PF21530"/>
    </source>
</evidence>
<dbReference type="GO" id="GO:0016887">
    <property type="term" value="F:ATP hydrolysis activity"/>
    <property type="evidence" value="ECO:0007669"/>
    <property type="project" value="RHEA"/>
</dbReference>
<evidence type="ECO:0000313" key="6">
    <source>
        <dbReference type="EMBL" id="GBB95559.1"/>
    </source>
</evidence>
<comment type="caution">
    <text evidence="6">The sequence shown here is derived from an EMBL/GenBank/DDBJ whole genome shotgun (WGS) entry which is preliminary data.</text>
</comment>
<keyword evidence="1" id="KW-0547">Nucleotide-binding</keyword>
<feature type="domain" description="Helitron helicase-like" evidence="4">
    <location>
        <begin position="319"/>
        <end position="497"/>
    </location>
</feature>
<dbReference type="Pfam" id="PF14214">
    <property type="entry name" value="Helitron_like_N"/>
    <property type="match status" value="1"/>
</dbReference>
<dbReference type="STRING" id="94130.A0A2Z6RD64"/>
<sequence length="1434" mass="164597">MFESETSEQRKKRLYKENKSRYRKKQKTKHSDRQQYSNIMRHELGRMDQICIHCNAKFWIDERDQKSSQASSSFAVCCAGGKVSLPPLLKPPSYILDLYTSSSSDAALFRKNIRGYNNILACTSFGANIDEKFQGQGVSNFRIHGQVYHRIGSLLPENEHFPAFAQLYIYDTEHENENRQNIMQDLNNDILLNLQNMLDECNPYIRSFRQVRDIILSNATSQISMVIHSDRTHNPHCYNAPTSSDVAAIIIGDGYDVNPTNRNICLRLHDGGLQIISETHPSYDPLYYVLLFPRGDDGWHINIPLIGLSKRKRITPMQFYSYRLQIRDGDWLQYAGRLYQQYIVDQYAKIEQERLNYLKLNQTILRTEMYQGTVDAIDAGDISNNIGRRIILPSSFTGGPRQMYQLYQDAMSIVSHFGKPDLFITFTCNPKWPEITRELLPNQNAADRPDLTARVFHLKLQKLLKDLNINHWFGKVIAYVYVVEFQKRGLPHAHILLILAPEDKIYSIEKYDSIVSAEIPDPAIYPLAYETVTTCMMHGPCGILNPSAPCMKDGKCQKNYPKNFQECTKENENGYPIYCRRENGRFVETRSGIRLDNRWVVPYNISLATKYNAHINVEICNSILAIKYLYKYVYKGHDRATITLSQTNNTQTSANIETIDEIKMYLDARYISSSESIWRIFHYRLHNHIPSVQRLAVHLPNQQSITFQDGDNLQHIVDYATTRMTTLTAWFQENLENIAAHEYKYTDFPLYYTWNKSQCKWNPRKSATGAIGRLYMVQPSEGERYYLRILLTHIKGATSFDNLKTVNGYTCRTFKEACIHLGLLQNDNEWDICLYEASKINTGQQLRHLFAMILLYCQPAAPEKLWNKYKSALCEDILYQYHQTTIVNNIIECRALNQLNQYLLSNGKSLKDFPDMHLLLENMPDVDNDNNNLDQLIQEERLLYNIMHLESILHNNIPLLNAEQHAIYNAVIQAFEHNSSECFFVDGPGGTGKTFLYNTILAKVRLCGEIALPVASSGIAALLIDGGRTAHSRFKIPIKLNETSTCNISRRSKEACLINIAKVFIWDEAPMMHKFAFEAVDRTLRDITQIDKPFGGKIFIFGGDFRQILPVIPHATRADIVSASLSKSYIWRHLKIMKLTINMRLCQSHNSQDDNSKQKEFAEFLLKIGNGEYSTNSNTENMITLSADMTITKGNLTDLADFVYPNLAKNSGNVNYMVGRAILTPKNTDVDIISDMLMSRLPGETRVYPSLDSTDSTENTYRQQSQIYSPEFLRSLKVSDLPPGELKLKTGIPIILLRNLNPSEGLCNGTRLIVHDLQSKVIDAEIITGSHIGKRVFIPRITLSPSESSLPFTLKRLQFPVRVAFSMTINRAQGQTLNKMGLYLPQPVFSHGQLYVALSRVISYQCIKVLILHNDYQKDCQTKNIVYREIFQNT</sequence>
<feature type="domain" description="DNA helicase Pif1-like 2B" evidence="5">
    <location>
        <begin position="1271"/>
        <end position="1317"/>
    </location>
</feature>
<dbReference type="Pfam" id="PF21530">
    <property type="entry name" value="Pif1_2B_dom"/>
    <property type="match status" value="1"/>
</dbReference>
<dbReference type="GO" id="GO:0006310">
    <property type="term" value="P:DNA recombination"/>
    <property type="evidence" value="ECO:0007669"/>
    <property type="project" value="UniProtKB-KW"/>
</dbReference>
<keyword evidence="1" id="KW-0227">DNA damage</keyword>
<reference evidence="6 7" key="1">
    <citation type="submission" date="2017-11" db="EMBL/GenBank/DDBJ databases">
        <title>The genome of Rhizophagus clarus HR1 reveals common genetic basis of auxotrophy among arbuscular mycorrhizal fungi.</title>
        <authorList>
            <person name="Kobayashi Y."/>
        </authorList>
    </citation>
    <scope>NUCLEOTIDE SEQUENCE [LARGE SCALE GENOMIC DNA]</scope>
    <source>
        <strain evidence="6 7">HR1</strain>
    </source>
</reference>
<dbReference type="InterPro" id="IPR049163">
    <property type="entry name" value="Pif1-like_2B_dom"/>
</dbReference>
<dbReference type="Gene3D" id="3.40.50.300">
    <property type="entry name" value="P-loop containing nucleotide triphosphate hydrolases"/>
    <property type="match status" value="1"/>
</dbReference>
<evidence type="ECO:0000256" key="1">
    <source>
        <dbReference type="RuleBase" id="RU363044"/>
    </source>
</evidence>
<keyword evidence="1" id="KW-0378">Hydrolase</keyword>
<dbReference type="SUPFAM" id="SSF52540">
    <property type="entry name" value="P-loop containing nucleoside triphosphate hydrolases"/>
    <property type="match status" value="2"/>
</dbReference>
<keyword evidence="1" id="KW-0067">ATP-binding</keyword>
<evidence type="ECO:0000313" key="7">
    <source>
        <dbReference type="Proteomes" id="UP000247702"/>
    </source>
</evidence>
<evidence type="ECO:0000259" key="4">
    <source>
        <dbReference type="Pfam" id="PF14214"/>
    </source>
</evidence>
<evidence type="ECO:0000256" key="2">
    <source>
        <dbReference type="SAM" id="MobiDB-lite"/>
    </source>
</evidence>
<proteinExistence type="inferred from homology"/>
<comment type="cofactor">
    <cofactor evidence="1">
        <name>Mg(2+)</name>
        <dbReference type="ChEBI" id="CHEBI:18420"/>
    </cofactor>
</comment>
<dbReference type="Proteomes" id="UP000247702">
    <property type="component" value="Unassembled WGS sequence"/>
</dbReference>
<evidence type="ECO:0000259" key="3">
    <source>
        <dbReference type="Pfam" id="PF05970"/>
    </source>
</evidence>
<comment type="catalytic activity">
    <reaction evidence="1">
        <text>ATP + H2O = ADP + phosphate + H(+)</text>
        <dbReference type="Rhea" id="RHEA:13065"/>
        <dbReference type="ChEBI" id="CHEBI:15377"/>
        <dbReference type="ChEBI" id="CHEBI:15378"/>
        <dbReference type="ChEBI" id="CHEBI:30616"/>
        <dbReference type="ChEBI" id="CHEBI:43474"/>
        <dbReference type="ChEBI" id="CHEBI:456216"/>
        <dbReference type="EC" id="5.6.2.3"/>
    </reaction>
</comment>
<dbReference type="Pfam" id="PF05970">
    <property type="entry name" value="PIF1"/>
    <property type="match status" value="1"/>
</dbReference>
<dbReference type="EC" id="5.6.2.3" evidence="1"/>
<comment type="similarity">
    <text evidence="1">Belongs to the helicase family.</text>
</comment>
<keyword evidence="1" id="KW-0347">Helicase</keyword>
<organism evidence="6 7">
    <name type="scientific">Rhizophagus clarus</name>
    <dbReference type="NCBI Taxonomy" id="94130"/>
    <lineage>
        <taxon>Eukaryota</taxon>
        <taxon>Fungi</taxon>
        <taxon>Fungi incertae sedis</taxon>
        <taxon>Mucoromycota</taxon>
        <taxon>Glomeromycotina</taxon>
        <taxon>Glomeromycetes</taxon>
        <taxon>Glomerales</taxon>
        <taxon>Glomeraceae</taxon>
        <taxon>Rhizophagus</taxon>
    </lineage>
</organism>
<dbReference type="GO" id="GO:0000723">
    <property type="term" value="P:telomere maintenance"/>
    <property type="evidence" value="ECO:0007669"/>
    <property type="project" value="InterPro"/>
</dbReference>
<dbReference type="InterPro" id="IPR027417">
    <property type="entry name" value="P-loop_NTPase"/>
</dbReference>
<accession>A0A2Z6RD64</accession>
<gene>
    <name evidence="6" type="ORF">RclHR1_25620002</name>
</gene>
<dbReference type="InterPro" id="IPR010285">
    <property type="entry name" value="DNA_helicase_pif1-like_DEAD"/>
</dbReference>
<dbReference type="InterPro" id="IPR025476">
    <property type="entry name" value="Helitron_helicase-like"/>
</dbReference>
<dbReference type="GO" id="GO:0043139">
    <property type="term" value="F:5'-3' DNA helicase activity"/>
    <property type="evidence" value="ECO:0007669"/>
    <property type="project" value="UniProtKB-EC"/>
</dbReference>
<name>A0A2Z6RD64_9GLOM</name>
<dbReference type="PANTHER" id="PTHR10492:SF57">
    <property type="entry name" value="ATP-DEPENDENT DNA HELICASE"/>
    <property type="match status" value="1"/>
</dbReference>
<keyword evidence="1" id="KW-0234">DNA repair</keyword>
<dbReference type="GO" id="GO:0006281">
    <property type="term" value="P:DNA repair"/>
    <property type="evidence" value="ECO:0007669"/>
    <property type="project" value="UniProtKB-KW"/>
</dbReference>
<keyword evidence="7" id="KW-1185">Reference proteome</keyword>
<dbReference type="GO" id="GO:0005524">
    <property type="term" value="F:ATP binding"/>
    <property type="evidence" value="ECO:0007669"/>
    <property type="project" value="UniProtKB-KW"/>
</dbReference>
<feature type="compositionally biased region" description="Basic residues" evidence="2">
    <location>
        <begin position="21"/>
        <end position="30"/>
    </location>
</feature>
<feature type="domain" description="DNA helicase Pif1-like DEAD-box helicase" evidence="3">
    <location>
        <begin position="960"/>
        <end position="1177"/>
    </location>
</feature>
<dbReference type="PANTHER" id="PTHR10492">
    <property type="match status" value="1"/>
</dbReference>
<dbReference type="FunFam" id="3.40.50.300:FF:002884">
    <property type="entry name" value="ATP-dependent DNA helicase"/>
    <property type="match status" value="1"/>
</dbReference>
<keyword evidence="1" id="KW-0233">DNA recombination</keyword>
<feature type="region of interest" description="Disordered" evidence="2">
    <location>
        <begin position="1"/>
        <end position="36"/>
    </location>
</feature>
<protein>
    <recommendedName>
        <fullName evidence="1">ATP-dependent DNA helicase</fullName>
        <ecNumber evidence="1">5.6.2.3</ecNumber>
    </recommendedName>
</protein>